<dbReference type="PANTHER" id="PTHR30273">
    <property type="entry name" value="PERIPLASMIC SIGNAL SENSOR AND SIGMA FACTOR ACTIVATOR FECR-RELATED"/>
    <property type="match status" value="1"/>
</dbReference>
<dbReference type="RefSeq" id="WP_166820885.1">
    <property type="nucleotide sequence ID" value="NZ_JAAOLX010000001.1"/>
</dbReference>
<dbReference type="InterPro" id="IPR006860">
    <property type="entry name" value="FecR"/>
</dbReference>
<dbReference type="EMBL" id="JAAOLX010000001">
    <property type="protein sequence ID" value="NHQ84666.1"/>
    <property type="molecule type" value="Genomic_DNA"/>
</dbReference>
<dbReference type="Pfam" id="PF04773">
    <property type="entry name" value="FecR"/>
    <property type="match status" value="1"/>
</dbReference>
<comment type="caution">
    <text evidence="3">The sequence shown here is derived from an EMBL/GenBank/DDBJ whole genome shotgun (WGS) entry which is preliminary data.</text>
</comment>
<feature type="domain" description="FecR protein" evidence="1">
    <location>
        <begin position="122"/>
        <end position="211"/>
    </location>
</feature>
<dbReference type="PIRSF" id="PIRSF018266">
    <property type="entry name" value="FecR"/>
    <property type="match status" value="1"/>
</dbReference>
<sequence>MSGSTQITQIDPDTAAAQWLLRQEQGLCPAETQHFQEWLASHPAHQQAWQEMQNFNRLISEMPPSCSQHFAKQRKQLAAKARRERYKQLISVYFRPRLLTGCALSLLACSYLWLSLPSYQQQVQTARGQILEQYLPDGSHLELDTDSQVEIALYRDKREVRLIKGQAMFHVSKGSPFHVITDQAQVSVLGTQFSVRNTQKQIQVAVQSGKVAVQPKPAALPGLILRAGEAVSLENNTLSPVQAIAPAAVGSWRQGRLSFDNTTLANAIAEFERYTPTGLRITDPEIGKLRISGSFEIKKLQQFTQALPQVLPVRINKGEISAP</sequence>
<dbReference type="Proteomes" id="UP000712570">
    <property type="component" value="Unassembled WGS sequence"/>
</dbReference>
<evidence type="ECO:0000259" key="2">
    <source>
        <dbReference type="Pfam" id="PF16220"/>
    </source>
</evidence>
<dbReference type="Gene3D" id="3.55.50.30">
    <property type="match status" value="1"/>
</dbReference>
<dbReference type="PANTHER" id="PTHR30273:SF2">
    <property type="entry name" value="PROTEIN FECR"/>
    <property type="match status" value="1"/>
</dbReference>
<keyword evidence="4" id="KW-1185">Reference proteome</keyword>
<dbReference type="InterPro" id="IPR012373">
    <property type="entry name" value="Ferrdict_sens_TM"/>
</dbReference>
<accession>A0ABX0KM48</accession>
<evidence type="ECO:0000259" key="1">
    <source>
        <dbReference type="Pfam" id="PF04773"/>
    </source>
</evidence>
<reference evidence="3 4" key="1">
    <citation type="submission" date="2020-03" db="EMBL/GenBank/DDBJ databases">
        <title>Draft genome sequence of environmentally isolated violet-colored cultures.</title>
        <authorList>
            <person name="Wilson H.S."/>
        </authorList>
    </citation>
    <scope>NUCLEOTIDE SEQUENCE [LARGE SCALE GENOMIC DNA]</scope>
    <source>
        <strain evidence="3 4">HSC-16F04</strain>
    </source>
</reference>
<gene>
    <name evidence="3" type="ORF">HA050_00860</name>
</gene>
<feature type="domain" description="FecR N-terminal" evidence="2">
    <location>
        <begin position="15"/>
        <end position="54"/>
    </location>
</feature>
<protein>
    <submittedName>
        <fullName evidence="3">FecR family protein</fullName>
    </submittedName>
</protein>
<dbReference type="InterPro" id="IPR032623">
    <property type="entry name" value="FecR_N"/>
</dbReference>
<dbReference type="Gene3D" id="2.60.120.1440">
    <property type="match status" value="1"/>
</dbReference>
<dbReference type="Pfam" id="PF16220">
    <property type="entry name" value="DUF4880"/>
    <property type="match status" value="1"/>
</dbReference>
<evidence type="ECO:0000313" key="3">
    <source>
        <dbReference type="EMBL" id="NHQ84666.1"/>
    </source>
</evidence>
<name>A0ABX0KM48_9NEIS</name>
<proteinExistence type="predicted"/>
<organism evidence="3 4">
    <name type="scientific">Iodobacter violaceini</name>
    <dbReference type="NCBI Taxonomy" id="3044271"/>
    <lineage>
        <taxon>Bacteria</taxon>
        <taxon>Pseudomonadati</taxon>
        <taxon>Pseudomonadota</taxon>
        <taxon>Betaproteobacteria</taxon>
        <taxon>Neisseriales</taxon>
        <taxon>Chitinibacteraceae</taxon>
        <taxon>Iodobacter</taxon>
    </lineage>
</organism>
<evidence type="ECO:0000313" key="4">
    <source>
        <dbReference type="Proteomes" id="UP000712570"/>
    </source>
</evidence>